<feature type="region of interest" description="Disordered" evidence="1">
    <location>
        <begin position="134"/>
        <end position="154"/>
    </location>
</feature>
<dbReference type="AlphaFoldDB" id="A0A2K3PAC5"/>
<name>A0A2K3PAC5_TRIPR</name>
<gene>
    <name evidence="2" type="ORF">L195_g008872</name>
</gene>
<dbReference type="Proteomes" id="UP000236291">
    <property type="component" value="Unassembled WGS sequence"/>
</dbReference>
<comment type="caution">
    <text evidence="2">The sequence shown here is derived from an EMBL/GenBank/DDBJ whole genome shotgun (WGS) entry which is preliminary data.</text>
</comment>
<evidence type="ECO:0000313" key="2">
    <source>
        <dbReference type="EMBL" id="PNY12246.1"/>
    </source>
</evidence>
<evidence type="ECO:0000256" key="1">
    <source>
        <dbReference type="SAM" id="MobiDB-lite"/>
    </source>
</evidence>
<proteinExistence type="predicted"/>
<organism evidence="2 3">
    <name type="scientific">Trifolium pratense</name>
    <name type="common">Red clover</name>
    <dbReference type="NCBI Taxonomy" id="57577"/>
    <lineage>
        <taxon>Eukaryota</taxon>
        <taxon>Viridiplantae</taxon>
        <taxon>Streptophyta</taxon>
        <taxon>Embryophyta</taxon>
        <taxon>Tracheophyta</taxon>
        <taxon>Spermatophyta</taxon>
        <taxon>Magnoliopsida</taxon>
        <taxon>eudicotyledons</taxon>
        <taxon>Gunneridae</taxon>
        <taxon>Pentapetalae</taxon>
        <taxon>rosids</taxon>
        <taxon>fabids</taxon>
        <taxon>Fabales</taxon>
        <taxon>Fabaceae</taxon>
        <taxon>Papilionoideae</taxon>
        <taxon>50 kb inversion clade</taxon>
        <taxon>NPAAA clade</taxon>
        <taxon>Hologalegina</taxon>
        <taxon>IRL clade</taxon>
        <taxon>Trifolieae</taxon>
        <taxon>Trifolium</taxon>
    </lineage>
</organism>
<reference evidence="2 3" key="1">
    <citation type="journal article" date="2014" name="Am. J. Bot.">
        <title>Genome assembly and annotation for red clover (Trifolium pratense; Fabaceae).</title>
        <authorList>
            <person name="Istvanek J."/>
            <person name="Jaros M."/>
            <person name="Krenek A."/>
            <person name="Repkova J."/>
        </authorList>
    </citation>
    <scope>NUCLEOTIDE SEQUENCE [LARGE SCALE GENOMIC DNA]</scope>
    <source>
        <strain evidence="3">cv. Tatra</strain>
        <tissue evidence="2">Young leaves</tissue>
    </source>
</reference>
<evidence type="ECO:0000313" key="3">
    <source>
        <dbReference type="Proteomes" id="UP000236291"/>
    </source>
</evidence>
<dbReference type="EMBL" id="ASHM01005143">
    <property type="protein sequence ID" value="PNY12246.1"/>
    <property type="molecule type" value="Genomic_DNA"/>
</dbReference>
<accession>A0A2K3PAC5</accession>
<feature type="compositionally biased region" description="Polar residues" evidence="1">
    <location>
        <begin position="136"/>
        <end position="154"/>
    </location>
</feature>
<protein>
    <submittedName>
        <fullName evidence="2">Uncharacterized protein</fullName>
    </submittedName>
</protein>
<sequence length="154" mass="17100">MTTFKGHKDTVATNDTAGAVSAIPQYVVAPVRKEPAHVDSDCGAPSIEELVLSHHKVDTVVTVTDDNDEHVDNITKQVVVDYDFTVPETQLQQVVIDDMEKIKQVWLSRARQLEVESESFTLVISKAKKKQMRLAKNTSSYHTRSKGQPPSQLG</sequence>
<reference evidence="2 3" key="2">
    <citation type="journal article" date="2017" name="Front. Plant Sci.">
        <title>Gene Classification and Mining of Molecular Markers Useful in Red Clover (Trifolium pratense) Breeding.</title>
        <authorList>
            <person name="Istvanek J."/>
            <person name="Dluhosova J."/>
            <person name="Dluhos P."/>
            <person name="Patkova L."/>
            <person name="Nedelnik J."/>
            <person name="Repkova J."/>
        </authorList>
    </citation>
    <scope>NUCLEOTIDE SEQUENCE [LARGE SCALE GENOMIC DNA]</scope>
    <source>
        <strain evidence="3">cv. Tatra</strain>
        <tissue evidence="2">Young leaves</tissue>
    </source>
</reference>